<dbReference type="AlphaFoldDB" id="A0AA36B9K5"/>
<dbReference type="EMBL" id="OX597824">
    <property type="protein sequence ID" value="CAI9730335.1"/>
    <property type="molecule type" value="Genomic_DNA"/>
</dbReference>
<keyword evidence="2" id="KW-1185">Reference proteome</keyword>
<evidence type="ECO:0000313" key="2">
    <source>
        <dbReference type="Proteomes" id="UP001162480"/>
    </source>
</evidence>
<dbReference type="Proteomes" id="UP001162480">
    <property type="component" value="Chromosome 11"/>
</dbReference>
<organism evidence="1 2">
    <name type="scientific">Octopus vulgaris</name>
    <name type="common">Common octopus</name>
    <dbReference type="NCBI Taxonomy" id="6645"/>
    <lineage>
        <taxon>Eukaryota</taxon>
        <taxon>Metazoa</taxon>
        <taxon>Spiralia</taxon>
        <taxon>Lophotrochozoa</taxon>
        <taxon>Mollusca</taxon>
        <taxon>Cephalopoda</taxon>
        <taxon>Coleoidea</taxon>
        <taxon>Octopodiformes</taxon>
        <taxon>Octopoda</taxon>
        <taxon>Incirrata</taxon>
        <taxon>Octopodidae</taxon>
        <taxon>Octopus</taxon>
    </lineage>
</organism>
<evidence type="ECO:0000313" key="1">
    <source>
        <dbReference type="EMBL" id="CAI9730335.1"/>
    </source>
</evidence>
<gene>
    <name evidence="1" type="ORF">OCTVUL_1B023482</name>
</gene>
<reference evidence="1" key="1">
    <citation type="submission" date="2023-08" db="EMBL/GenBank/DDBJ databases">
        <authorList>
            <person name="Alioto T."/>
            <person name="Alioto T."/>
            <person name="Gomez Garrido J."/>
        </authorList>
    </citation>
    <scope>NUCLEOTIDE SEQUENCE</scope>
</reference>
<proteinExistence type="predicted"/>
<sequence>MKYKWWTGISEKIPRAYICKDLKTVYHLIGQVLGLQYSFVIPLKSKDSCFLFKDHEGIMKRWTEYFTDLFYNPSVIDKNVFSNLPEKNIIYEMMEHPTLDEIKKTIKELNTGKAPGIDGIPVEIFLLGDLPSNI</sequence>
<name>A0AA36B9K5_OCTVU</name>
<accession>A0AA36B9K5</accession>
<protein>
    <submittedName>
        <fullName evidence="1">Uncharacterized protein</fullName>
    </submittedName>
</protein>